<evidence type="ECO:0000313" key="2">
    <source>
        <dbReference type="Proteomes" id="UP001085076"/>
    </source>
</evidence>
<dbReference type="EMBL" id="JAGGNH010000008">
    <property type="protein sequence ID" value="KAJ0964758.1"/>
    <property type="molecule type" value="Genomic_DNA"/>
</dbReference>
<gene>
    <name evidence="1" type="ORF">J5N97_025896</name>
</gene>
<protein>
    <submittedName>
        <fullName evidence="1">Uncharacterized protein</fullName>
    </submittedName>
</protein>
<dbReference type="Proteomes" id="UP001085076">
    <property type="component" value="Miscellaneous, Linkage group lg08"/>
</dbReference>
<keyword evidence="2" id="KW-1185">Reference proteome</keyword>
<comment type="caution">
    <text evidence="1">The sequence shown here is derived from an EMBL/GenBank/DDBJ whole genome shotgun (WGS) entry which is preliminary data.</text>
</comment>
<name>A0A9D5H658_9LILI</name>
<accession>A0A9D5H658</accession>
<organism evidence="1 2">
    <name type="scientific">Dioscorea zingiberensis</name>
    <dbReference type="NCBI Taxonomy" id="325984"/>
    <lineage>
        <taxon>Eukaryota</taxon>
        <taxon>Viridiplantae</taxon>
        <taxon>Streptophyta</taxon>
        <taxon>Embryophyta</taxon>
        <taxon>Tracheophyta</taxon>
        <taxon>Spermatophyta</taxon>
        <taxon>Magnoliopsida</taxon>
        <taxon>Liliopsida</taxon>
        <taxon>Dioscoreales</taxon>
        <taxon>Dioscoreaceae</taxon>
        <taxon>Dioscorea</taxon>
    </lineage>
</organism>
<reference evidence="1" key="1">
    <citation type="submission" date="2021-03" db="EMBL/GenBank/DDBJ databases">
        <authorList>
            <person name="Li Z."/>
            <person name="Yang C."/>
        </authorList>
    </citation>
    <scope>NUCLEOTIDE SEQUENCE</scope>
    <source>
        <strain evidence="1">Dzin_1.0</strain>
        <tissue evidence="1">Leaf</tissue>
    </source>
</reference>
<sequence>MGWLFAGIKKDAHFIKLIHGSKWVEPNQKKLVLRDVLTYSLDSLKMRTNWKFLKSLKKEARGLMKEMARRLPDEDVYE</sequence>
<proteinExistence type="predicted"/>
<reference evidence="1" key="2">
    <citation type="journal article" date="2022" name="Hortic Res">
        <title>The genome of Dioscorea zingiberensis sheds light on the biosynthesis, origin and evolution of the medicinally important diosgenin saponins.</title>
        <authorList>
            <person name="Li Y."/>
            <person name="Tan C."/>
            <person name="Li Z."/>
            <person name="Guo J."/>
            <person name="Li S."/>
            <person name="Chen X."/>
            <person name="Wang C."/>
            <person name="Dai X."/>
            <person name="Yang H."/>
            <person name="Song W."/>
            <person name="Hou L."/>
            <person name="Xu J."/>
            <person name="Tong Z."/>
            <person name="Xu A."/>
            <person name="Yuan X."/>
            <person name="Wang W."/>
            <person name="Yang Q."/>
            <person name="Chen L."/>
            <person name="Sun Z."/>
            <person name="Wang K."/>
            <person name="Pan B."/>
            <person name="Chen J."/>
            <person name="Bao Y."/>
            <person name="Liu F."/>
            <person name="Qi X."/>
            <person name="Gang D.R."/>
            <person name="Wen J."/>
            <person name="Li J."/>
        </authorList>
    </citation>
    <scope>NUCLEOTIDE SEQUENCE</scope>
    <source>
        <strain evidence="1">Dzin_1.0</strain>
    </source>
</reference>
<evidence type="ECO:0000313" key="1">
    <source>
        <dbReference type="EMBL" id="KAJ0964758.1"/>
    </source>
</evidence>
<dbReference type="AlphaFoldDB" id="A0A9D5H658"/>